<evidence type="ECO:0000256" key="1">
    <source>
        <dbReference type="SAM" id="MobiDB-lite"/>
    </source>
</evidence>
<accession>A0A699H8F9</accession>
<organism evidence="2">
    <name type="scientific">Tanacetum cinerariifolium</name>
    <name type="common">Dalmatian daisy</name>
    <name type="synonym">Chrysanthemum cinerariifolium</name>
    <dbReference type="NCBI Taxonomy" id="118510"/>
    <lineage>
        <taxon>Eukaryota</taxon>
        <taxon>Viridiplantae</taxon>
        <taxon>Streptophyta</taxon>
        <taxon>Embryophyta</taxon>
        <taxon>Tracheophyta</taxon>
        <taxon>Spermatophyta</taxon>
        <taxon>Magnoliopsida</taxon>
        <taxon>eudicotyledons</taxon>
        <taxon>Gunneridae</taxon>
        <taxon>Pentapetalae</taxon>
        <taxon>asterids</taxon>
        <taxon>campanulids</taxon>
        <taxon>Asterales</taxon>
        <taxon>Asteraceae</taxon>
        <taxon>Asteroideae</taxon>
        <taxon>Anthemideae</taxon>
        <taxon>Anthemidinae</taxon>
        <taxon>Tanacetum</taxon>
    </lineage>
</organism>
<dbReference type="EMBL" id="BKCJ010118230">
    <property type="protein sequence ID" value="GEX60242.1"/>
    <property type="molecule type" value="Genomic_DNA"/>
</dbReference>
<feature type="compositionally biased region" description="Polar residues" evidence="1">
    <location>
        <begin position="231"/>
        <end position="253"/>
    </location>
</feature>
<proteinExistence type="predicted"/>
<comment type="caution">
    <text evidence="2">The sequence shown here is derived from an EMBL/GenBank/DDBJ whole genome shotgun (WGS) entry which is preliminary data.</text>
</comment>
<feature type="region of interest" description="Disordered" evidence="1">
    <location>
        <begin position="178"/>
        <end position="253"/>
    </location>
</feature>
<protein>
    <submittedName>
        <fullName evidence="2">Uncharacterized protein</fullName>
    </submittedName>
</protein>
<dbReference type="AlphaFoldDB" id="A0A699H8F9"/>
<gene>
    <name evidence="2" type="ORF">Tci_332217</name>
</gene>
<name>A0A699H8F9_TANCI</name>
<feature type="region of interest" description="Disordered" evidence="1">
    <location>
        <begin position="1"/>
        <end position="20"/>
    </location>
</feature>
<sequence>MDVQTPTSVSPLPMSAPTLTPSTIATITSTQQAPTPPTTAPTTLRQDLPNFGSLFGFDHRLKTLEANLSEFMQTNQFAGASDRLRDEAQAKNDEFLKTIDENMQKIIKEQDKEQVKVQVSKILPKIEQTVNEQLEAEVLTRSSNSSKTLYVVAADLYEMELKKILIEKIEGNKSIHRSNEQRNLYRPFDDDADKDEEPSAGSNRGSKRRKEGKEPESASAPQEKATRSADRSTQGSKSRQTSATESATVEEPMQTTFEMEELSHPEFEIGADDQPIIEPSQHHEWFSQQKKPPTPDRDWNKTFLATHGSIQPWISELAKQTDSRSSFNELMDTPVDFSNFLMNRLKVDTLTPKLLASPTYELMKESCKNLVELKFFLEEVYKATTDQLDWDNPEGQQYPHNLLKPLPLITNNRGRHVIPFDHFINNDLEYLRGGKLTNLIVEERFAFNVYLRMFTRSIVIQRRVEDLQLGVKSYQKKLNLTKPDTYRSDLKRKEAYIAYSNPRGFIYQNKDKQNRLMRIDELHKFSDGTLTDVRTTLDGRLKGIRMKYLPLSIWRKSDKDRAAAMIQAIDKRLKTRRIVRSLERFVEGRMYEGDFRMLQRTI</sequence>
<reference evidence="2" key="1">
    <citation type="journal article" date="2019" name="Sci. Rep.">
        <title>Draft genome of Tanacetum cinerariifolium, the natural source of mosquito coil.</title>
        <authorList>
            <person name="Yamashiro T."/>
            <person name="Shiraishi A."/>
            <person name="Satake H."/>
            <person name="Nakayama K."/>
        </authorList>
    </citation>
    <scope>NUCLEOTIDE SEQUENCE</scope>
</reference>
<feature type="compositionally biased region" description="Polar residues" evidence="1">
    <location>
        <begin position="1"/>
        <end position="10"/>
    </location>
</feature>
<evidence type="ECO:0000313" key="2">
    <source>
        <dbReference type="EMBL" id="GEX60242.1"/>
    </source>
</evidence>